<feature type="domain" description="MITD1 C-terminal phospholipase D-like" evidence="6">
    <location>
        <begin position="97"/>
        <end position="238"/>
    </location>
</feature>
<evidence type="ECO:0000256" key="2">
    <source>
        <dbReference type="ARBA" id="ARBA00022677"/>
    </source>
</evidence>
<dbReference type="Gene3D" id="1.20.58.80">
    <property type="entry name" value="Phosphotransferase system, lactose/cellobiose-type IIA subunit"/>
    <property type="match status" value="1"/>
</dbReference>
<dbReference type="EMBL" id="LSRL02000507">
    <property type="protein sequence ID" value="TDG40687.1"/>
    <property type="molecule type" value="Genomic_DNA"/>
</dbReference>
<evidence type="ECO:0000256" key="3">
    <source>
        <dbReference type="ARBA" id="ARBA00022902"/>
    </source>
</evidence>
<reference evidence="7 8" key="1">
    <citation type="journal article" date="2019" name="J. Hered.">
        <title>An Improved Genome Assembly for Drosophila navojoa, the Basal Species in the mojavensis Cluster.</title>
        <authorList>
            <person name="Vanderlinde T."/>
            <person name="Dupim E.G."/>
            <person name="Nazario-Yepiz N.O."/>
            <person name="Carvalho A.B."/>
        </authorList>
    </citation>
    <scope>NUCLEOTIDE SEQUENCE [LARGE SCALE GENOMIC DNA]</scope>
    <source>
        <strain evidence="7">Navoj_Jal97</strain>
        <tissue evidence="7">Whole organism</tissue>
    </source>
</reference>
<dbReference type="SUPFAM" id="SSF116846">
    <property type="entry name" value="MIT domain"/>
    <property type="match status" value="1"/>
</dbReference>
<dbReference type="InterPro" id="IPR007330">
    <property type="entry name" value="MIT_dom"/>
</dbReference>
<feature type="region of interest" description="Disordered" evidence="4">
    <location>
        <begin position="250"/>
        <end position="278"/>
    </location>
</feature>
<keyword evidence="1" id="KW-0217">Developmental protein</keyword>
<dbReference type="InterPro" id="IPR038113">
    <property type="entry name" value="MITD1_C_sf"/>
</dbReference>
<dbReference type="STRING" id="7232.A0A484AVL0"/>
<organism evidence="7 8">
    <name type="scientific">Drosophila navojoa</name>
    <name type="common">Fruit fly</name>
    <dbReference type="NCBI Taxonomy" id="7232"/>
    <lineage>
        <taxon>Eukaryota</taxon>
        <taxon>Metazoa</taxon>
        <taxon>Ecdysozoa</taxon>
        <taxon>Arthropoda</taxon>
        <taxon>Hexapoda</taxon>
        <taxon>Insecta</taxon>
        <taxon>Pterygota</taxon>
        <taxon>Neoptera</taxon>
        <taxon>Endopterygota</taxon>
        <taxon>Diptera</taxon>
        <taxon>Brachycera</taxon>
        <taxon>Muscomorpha</taxon>
        <taxon>Ephydroidea</taxon>
        <taxon>Drosophilidae</taxon>
        <taxon>Drosophila</taxon>
    </lineage>
</organism>
<dbReference type="Gene3D" id="3.30.870.30">
    <property type="entry name" value="MITD, C-terminal phospholipase D-like domain"/>
    <property type="match status" value="1"/>
</dbReference>
<protein>
    <submittedName>
        <fullName evidence="7">Uncharacterized protein</fullName>
    </submittedName>
</protein>
<evidence type="ECO:0000313" key="7">
    <source>
        <dbReference type="EMBL" id="TDG40687.1"/>
    </source>
</evidence>
<accession>A0A484AVL0</accession>
<name>A0A484AVL0_DRONA</name>
<dbReference type="Proteomes" id="UP000295192">
    <property type="component" value="Unassembled WGS sequence"/>
</dbReference>
<dbReference type="Pfam" id="PF04212">
    <property type="entry name" value="MIT"/>
    <property type="match status" value="1"/>
</dbReference>
<dbReference type="InterPro" id="IPR032341">
    <property type="entry name" value="MITD1_C"/>
</dbReference>
<keyword evidence="2" id="KW-0551">Lipid droplet</keyword>
<evidence type="ECO:0000259" key="5">
    <source>
        <dbReference type="Pfam" id="PF04212"/>
    </source>
</evidence>
<dbReference type="AlphaFoldDB" id="A0A484AVL0"/>
<evidence type="ECO:0000313" key="8">
    <source>
        <dbReference type="Proteomes" id="UP000295192"/>
    </source>
</evidence>
<keyword evidence="3" id="KW-0524">Neurogenesis</keyword>
<dbReference type="PANTHER" id="PTHR21222:SF1">
    <property type="entry name" value="MIT DOMAIN-CONTAINING PROTEIN 1"/>
    <property type="match status" value="1"/>
</dbReference>
<gene>
    <name evidence="7" type="ORF">AWZ03_012893</name>
</gene>
<comment type="caution">
    <text evidence="7">The sequence shown here is derived from an EMBL/GenBank/DDBJ whole genome shotgun (WGS) entry which is preliminary data.</text>
</comment>
<evidence type="ECO:0000259" key="6">
    <source>
        <dbReference type="Pfam" id="PF16565"/>
    </source>
</evidence>
<dbReference type="OrthoDB" id="19553at2759"/>
<dbReference type="InterPro" id="IPR052817">
    <property type="entry name" value="MIT_domain_contain_protein1"/>
</dbReference>
<dbReference type="InterPro" id="IPR036181">
    <property type="entry name" value="MIT_dom_sf"/>
</dbReference>
<dbReference type="Pfam" id="PF16565">
    <property type="entry name" value="MIT_C"/>
    <property type="match status" value="1"/>
</dbReference>
<sequence length="278" mass="32269">MSQAHYSEEDELPKPESISNAVKCEQTGHIMEAILLYEESIFKLNQLANSDPKKQQLYLKHLKMYEARANQLRDQVKAHLHSSKMLEHITIERDARGRGYQRLLGAYFNDSVKEAHLNEPQLCEQHHFKNLVNFLEVLVKSCRYLKYIRLTTRPDLALPKNQLHILQQIRADLATGNIHMNFQLDETLHDRKIVLSSGVVIKIGRGLHYFEPCEHLYTLGLCDFDFRKCLATEVDVWKCRAFAKPLRQQPEHPAYQATAPKDIDQRPHPGMPSIYSSE</sequence>
<keyword evidence="8" id="KW-1185">Reference proteome</keyword>
<feature type="domain" description="MIT" evidence="5">
    <location>
        <begin position="18"/>
        <end position="73"/>
    </location>
</feature>
<evidence type="ECO:0000256" key="4">
    <source>
        <dbReference type="SAM" id="MobiDB-lite"/>
    </source>
</evidence>
<dbReference type="OMA" id="GNIQMNF"/>
<dbReference type="GO" id="GO:0007399">
    <property type="term" value="P:nervous system development"/>
    <property type="evidence" value="ECO:0007669"/>
    <property type="project" value="UniProtKB-KW"/>
</dbReference>
<proteinExistence type="predicted"/>
<dbReference type="PANTHER" id="PTHR21222">
    <property type="entry name" value="MIT DOMAIN-CONTAINING PROTEIN 1"/>
    <property type="match status" value="1"/>
</dbReference>
<evidence type="ECO:0000256" key="1">
    <source>
        <dbReference type="ARBA" id="ARBA00022473"/>
    </source>
</evidence>